<proteinExistence type="predicted"/>
<evidence type="ECO:0000313" key="1">
    <source>
        <dbReference type="EMBL" id="EKW9775304.1"/>
    </source>
</evidence>
<gene>
    <name evidence="1" type="ORF">PW210_001103</name>
</gene>
<dbReference type="AlphaFoldDB" id="A0AAN3YUQ1"/>
<dbReference type="Proteomes" id="UP001171165">
    <property type="component" value="Unassembled WGS sequence"/>
</dbReference>
<dbReference type="EMBL" id="ABKSPD020000003">
    <property type="protein sequence ID" value="EKW9775304.1"/>
    <property type="molecule type" value="Genomic_DNA"/>
</dbReference>
<evidence type="ECO:0000313" key="2">
    <source>
        <dbReference type="Proteomes" id="UP001171165"/>
    </source>
</evidence>
<organism evidence="1 2">
    <name type="scientific">Proteus mirabilis</name>
    <dbReference type="NCBI Taxonomy" id="584"/>
    <lineage>
        <taxon>Bacteria</taxon>
        <taxon>Pseudomonadati</taxon>
        <taxon>Pseudomonadota</taxon>
        <taxon>Gammaproteobacteria</taxon>
        <taxon>Enterobacterales</taxon>
        <taxon>Morganellaceae</taxon>
        <taxon>Proteus</taxon>
    </lineage>
</organism>
<protein>
    <submittedName>
        <fullName evidence="1">Uncharacterized protein</fullName>
    </submittedName>
</protein>
<accession>A0AAN3YUQ1</accession>
<sequence length="71" mass="8261">MINLKMYEYLRNDGARIFFKTESISSIKEETLSDGQPITKLTLNCGTTIMELVPLEEFLKMHHIKIEKLKS</sequence>
<comment type="caution">
    <text evidence="1">The sequence shown here is derived from an EMBL/GenBank/DDBJ whole genome shotgun (WGS) entry which is preliminary data.</text>
</comment>
<name>A0AAN3YUQ1_PROMI</name>
<dbReference type="RefSeq" id="WP_088206759.1">
    <property type="nucleotide sequence ID" value="NZ_CP021852.1"/>
</dbReference>
<reference evidence="1" key="1">
    <citation type="submission" date="2023-06" db="EMBL/GenBank/DDBJ databases">
        <authorList>
            <consortium name="Clinical and Environmental Microbiology Branch: Whole genome sequencing antimicrobial resistance pathogens in the healthcare setting"/>
        </authorList>
    </citation>
    <scope>NUCLEOTIDE SEQUENCE</scope>
    <source>
        <strain evidence="1">Microbial</strain>
    </source>
</reference>